<dbReference type="EMBL" id="JAULSV010000003">
    <property type="protein sequence ID" value="KAK0648925.1"/>
    <property type="molecule type" value="Genomic_DNA"/>
</dbReference>
<dbReference type="InterPro" id="IPR008930">
    <property type="entry name" value="Terpenoid_cyclase/PrenylTrfase"/>
</dbReference>
<sequence length="339" mass="37522">MTSGISRPIADPLSIPAWPALRRLLMRSRGRLQREDGSFGEALRRLPNQGWYIAGGYDMRYCYIAAAIRWIMRGDVEQGDSRWVEDIDVEGLASYIQRSQTYDGGFAGSSSEEPHAGYAYCAVNALSLLDRPLEGSDAFHDSKILRSGIRDVPGLMHWLASRQFVYLTNDSESDEDDAVNFVLPESLAVLSLEDNQRHVGVNGRCNKAADTCYSWWVGASLASLGREELISREPSRRFLLEKMQHRIGGFGKNPGSPPDLYHACFGLAILGVFAEEGLSKVDSGLAVPIETVRKIERARRELLRASMDDGAARKLSKEAGEMGLGLRGGKPDWLTAINR</sequence>
<dbReference type="SUPFAM" id="SSF48239">
    <property type="entry name" value="Terpenoid cyclases/Protein prenyltransferases"/>
    <property type="match status" value="1"/>
</dbReference>
<protein>
    <submittedName>
        <fullName evidence="9">Terpenoid cyclases/protein prenyltransferase alpha-alpha toroid</fullName>
    </submittedName>
</protein>
<dbReference type="InterPro" id="IPR001330">
    <property type="entry name" value="Prenyltrans"/>
</dbReference>
<keyword evidence="3" id="KW-0637">Prenyltransferase</keyword>
<dbReference type="Proteomes" id="UP001174936">
    <property type="component" value="Unassembled WGS sequence"/>
</dbReference>
<evidence type="ECO:0000256" key="6">
    <source>
        <dbReference type="ARBA" id="ARBA00022737"/>
    </source>
</evidence>
<evidence type="ECO:0000256" key="2">
    <source>
        <dbReference type="ARBA" id="ARBA00010497"/>
    </source>
</evidence>
<dbReference type="AlphaFoldDB" id="A0AA39YBL6"/>
<dbReference type="PANTHER" id="PTHR11774:SF4">
    <property type="entry name" value="GERANYLGERANYL TRANSFERASE TYPE-1 SUBUNIT BETA"/>
    <property type="match status" value="1"/>
</dbReference>
<feature type="domain" description="Prenyltransferase alpha-alpha toroid" evidence="8">
    <location>
        <begin position="25"/>
        <end position="285"/>
    </location>
</feature>
<dbReference type="Gene3D" id="1.50.10.20">
    <property type="match status" value="1"/>
</dbReference>
<comment type="caution">
    <text evidence="9">The sequence shown here is derived from an EMBL/GenBank/DDBJ whole genome shotgun (WGS) entry which is preliminary data.</text>
</comment>
<dbReference type="GO" id="GO:0004662">
    <property type="term" value="F:CAAX-protein geranylgeranyltransferase activity"/>
    <property type="evidence" value="ECO:0007669"/>
    <property type="project" value="TreeGrafter"/>
</dbReference>
<dbReference type="PANTHER" id="PTHR11774">
    <property type="entry name" value="GERANYLGERANYL TRANSFERASE TYPE BETA SUBUNIT"/>
    <property type="match status" value="1"/>
</dbReference>
<dbReference type="GO" id="GO:0005953">
    <property type="term" value="C:CAAX-protein geranylgeranyltransferase complex"/>
    <property type="evidence" value="ECO:0007669"/>
    <property type="project" value="TreeGrafter"/>
</dbReference>
<evidence type="ECO:0000256" key="3">
    <source>
        <dbReference type="ARBA" id="ARBA00022602"/>
    </source>
</evidence>
<evidence type="ECO:0000256" key="5">
    <source>
        <dbReference type="ARBA" id="ARBA00022723"/>
    </source>
</evidence>
<evidence type="ECO:0000256" key="7">
    <source>
        <dbReference type="ARBA" id="ARBA00022833"/>
    </source>
</evidence>
<accession>A0AA39YBL6</accession>
<gene>
    <name evidence="9" type="ORF">B0T16DRAFT_409103</name>
</gene>
<reference evidence="9" key="1">
    <citation type="submission" date="2023-06" db="EMBL/GenBank/DDBJ databases">
        <title>Genome-scale phylogeny and comparative genomics of the fungal order Sordariales.</title>
        <authorList>
            <consortium name="Lawrence Berkeley National Laboratory"/>
            <person name="Hensen N."/>
            <person name="Bonometti L."/>
            <person name="Westerberg I."/>
            <person name="Brannstrom I.O."/>
            <person name="Guillou S."/>
            <person name="Cros-Aarteil S."/>
            <person name="Calhoun S."/>
            <person name="Haridas S."/>
            <person name="Kuo A."/>
            <person name="Mondo S."/>
            <person name="Pangilinan J."/>
            <person name="Riley R."/>
            <person name="Labutti K."/>
            <person name="Andreopoulos B."/>
            <person name="Lipzen A."/>
            <person name="Chen C."/>
            <person name="Yanf M."/>
            <person name="Daum C."/>
            <person name="Ng V."/>
            <person name="Clum A."/>
            <person name="Steindorff A."/>
            <person name="Ohm R."/>
            <person name="Martin F."/>
            <person name="Silar P."/>
            <person name="Natvig D."/>
            <person name="Lalanne C."/>
            <person name="Gautier V."/>
            <person name="Ament-Velasquez S.L."/>
            <person name="Kruys A."/>
            <person name="Hutchinson M.I."/>
            <person name="Powell A.J."/>
            <person name="Barry K."/>
            <person name="Miller A.N."/>
            <person name="Grigoriev I.V."/>
            <person name="Debuchy R."/>
            <person name="Gladieux P."/>
            <person name="Thoren M.H."/>
            <person name="Johannesson H."/>
        </authorList>
    </citation>
    <scope>NUCLEOTIDE SEQUENCE</scope>
    <source>
        <strain evidence="9">SMH2532-1</strain>
    </source>
</reference>
<keyword evidence="5" id="KW-0479">Metal-binding</keyword>
<evidence type="ECO:0000313" key="10">
    <source>
        <dbReference type="Proteomes" id="UP001174936"/>
    </source>
</evidence>
<dbReference type="InterPro" id="IPR045089">
    <property type="entry name" value="PGGT1B-like"/>
</dbReference>
<keyword evidence="7" id="KW-0862">Zinc</keyword>
<proteinExistence type="inferred from homology"/>
<keyword evidence="4" id="KW-0808">Transferase</keyword>
<evidence type="ECO:0000259" key="8">
    <source>
        <dbReference type="Pfam" id="PF00432"/>
    </source>
</evidence>
<evidence type="ECO:0000256" key="1">
    <source>
        <dbReference type="ARBA" id="ARBA00001947"/>
    </source>
</evidence>
<name>A0AA39YBL6_9PEZI</name>
<comment type="similarity">
    <text evidence="2">Belongs to the protein prenyltransferase subunit beta family.</text>
</comment>
<dbReference type="GO" id="GO:0046872">
    <property type="term" value="F:metal ion binding"/>
    <property type="evidence" value="ECO:0007669"/>
    <property type="project" value="UniProtKB-KW"/>
</dbReference>
<organism evidence="9 10">
    <name type="scientific">Cercophora newfieldiana</name>
    <dbReference type="NCBI Taxonomy" id="92897"/>
    <lineage>
        <taxon>Eukaryota</taxon>
        <taxon>Fungi</taxon>
        <taxon>Dikarya</taxon>
        <taxon>Ascomycota</taxon>
        <taxon>Pezizomycotina</taxon>
        <taxon>Sordariomycetes</taxon>
        <taxon>Sordariomycetidae</taxon>
        <taxon>Sordariales</taxon>
        <taxon>Lasiosphaeriaceae</taxon>
        <taxon>Cercophora</taxon>
    </lineage>
</organism>
<keyword evidence="10" id="KW-1185">Reference proteome</keyword>
<evidence type="ECO:0000256" key="4">
    <source>
        <dbReference type="ARBA" id="ARBA00022679"/>
    </source>
</evidence>
<evidence type="ECO:0000313" key="9">
    <source>
        <dbReference type="EMBL" id="KAK0648925.1"/>
    </source>
</evidence>
<dbReference type="Pfam" id="PF00432">
    <property type="entry name" value="Prenyltrans"/>
    <property type="match status" value="1"/>
</dbReference>
<comment type="cofactor">
    <cofactor evidence="1">
        <name>Zn(2+)</name>
        <dbReference type="ChEBI" id="CHEBI:29105"/>
    </cofactor>
</comment>
<keyword evidence="6" id="KW-0677">Repeat</keyword>